<evidence type="ECO:0000313" key="2">
    <source>
        <dbReference type="Proteomes" id="UP001172082"/>
    </source>
</evidence>
<proteinExistence type="predicted"/>
<sequence>MSFLARVKANLLLFIISVTFSLILAEIIVRIFVEQETKRLAIYDKELGWRGRPNGSGTYIRNKDSIKVPFRYNNYGFRDDDVDENNESNNIMFLGDSFIESLEVEYEYIFHERLENKLKEIDPKNEVVAVGSQGYSTAQEILAFNRYKSLLNPKTVLLAFYTGNDFSDNTRKNFAYLDNNEKLIFPENKDSWAKVQFLTFKRWLYEQSHLVFYLKNFVESRANVRFDGGTKKESATSNQYPFRITKSLILKLKEDVKEYGANFGIVIIPWKRELLNKDFEKIDFVKNICAEAQIPVLDLSEHLTLEDYFDFDVHFTREGHGVVADAIYEFLNRDL</sequence>
<organism evidence="1 2">
    <name type="scientific">Splendidivirga corallicola</name>
    <dbReference type="NCBI Taxonomy" id="3051826"/>
    <lineage>
        <taxon>Bacteria</taxon>
        <taxon>Pseudomonadati</taxon>
        <taxon>Bacteroidota</taxon>
        <taxon>Cytophagia</taxon>
        <taxon>Cytophagales</taxon>
        <taxon>Splendidivirgaceae</taxon>
        <taxon>Splendidivirga</taxon>
    </lineage>
</organism>
<dbReference type="InterPro" id="IPR036514">
    <property type="entry name" value="SGNH_hydro_sf"/>
</dbReference>
<dbReference type="SUPFAM" id="SSF52266">
    <property type="entry name" value="SGNH hydrolase"/>
    <property type="match status" value="1"/>
</dbReference>
<protein>
    <recommendedName>
        <fullName evidence="3">SGNH/GDSL hydrolase family protein</fullName>
    </recommendedName>
</protein>
<dbReference type="RefSeq" id="WP_346755438.1">
    <property type="nucleotide sequence ID" value="NZ_JAUJEA010000018.1"/>
</dbReference>
<name>A0ABT8KX93_9BACT</name>
<dbReference type="Proteomes" id="UP001172082">
    <property type="component" value="Unassembled WGS sequence"/>
</dbReference>
<reference evidence="1" key="1">
    <citation type="submission" date="2023-06" db="EMBL/GenBank/DDBJ databases">
        <title>Genomic of Parafulvivirga corallium.</title>
        <authorList>
            <person name="Wang G."/>
        </authorList>
    </citation>
    <scope>NUCLEOTIDE SEQUENCE</scope>
    <source>
        <strain evidence="1">BMA10</strain>
    </source>
</reference>
<gene>
    <name evidence="1" type="ORF">QQ008_28790</name>
</gene>
<keyword evidence="2" id="KW-1185">Reference proteome</keyword>
<accession>A0ABT8KX93</accession>
<dbReference type="Gene3D" id="3.40.50.1110">
    <property type="entry name" value="SGNH hydrolase"/>
    <property type="match status" value="1"/>
</dbReference>
<dbReference type="EMBL" id="JAUJEA010000018">
    <property type="protein sequence ID" value="MDN5205417.1"/>
    <property type="molecule type" value="Genomic_DNA"/>
</dbReference>
<evidence type="ECO:0000313" key="1">
    <source>
        <dbReference type="EMBL" id="MDN5205417.1"/>
    </source>
</evidence>
<comment type="caution">
    <text evidence="1">The sequence shown here is derived from an EMBL/GenBank/DDBJ whole genome shotgun (WGS) entry which is preliminary data.</text>
</comment>
<evidence type="ECO:0008006" key="3">
    <source>
        <dbReference type="Google" id="ProtNLM"/>
    </source>
</evidence>